<evidence type="ECO:0000256" key="1">
    <source>
        <dbReference type="SAM" id="Phobius"/>
    </source>
</evidence>
<reference evidence="2" key="1">
    <citation type="submission" date="2023-07" db="EMBL/GenBank/DDBJ databases">
        <authorList>
            <consortium name="CYATHOMIX"/>
        </authorList>
    </citation>
    <scope>NUCLEOTIDE SEQUENCE</scope>
    <source>
        <strain evidence="2">N/A</strain>
    </source>
</reference>
<feature type="transmembrane region" description="Helical" evidence="1">
    <location>
        <begin position="85"/>
        <end position="107"/>
    </location>
</feature>
<keyword evidence="1" id="KW-1133">Transmembrane helix</keyword>
<accession>A0AA36GEV5</accession>
<evidence type="ECO:0000313" key="3">
    <source>
        <dbReference type="Proteomes" id="UP001176961"/>
    </source>
</evidence>
<dbReference type="AlphaFoldDB" id="A0AA36GEV5"/>
<organism evidence="2 3">
    <name type="scientific">Cylicocyclus nassatus</name>
    <name type="common">Nematode worm</name>
    <dbReference type="NCBI Taxonomy" id="53992"/>
    <lineage>
        <taxon>Eukaryota</taxon>
        <taxon>Metazoa</taxon>
        <taxon>Ecdysozoa</taxon>
        <taxon>Nematoda</taxon>
        <taxon>Chromadorea</taxon>
        <taxon>Rhabditida</taxon>
        <taxon>Rhabditina</taxon>
        <taxon>Rhabditomorpha</taxon>
        <taxon>Strongyloidea</taxon>
        <taxon>Strongylidae</taxon>
        <taxon>Cylicocyclus</taxon>
    </lineage>
</organism>
<keyword evidence="3" id="KW-1185">Reference proteome</keyword>
<keyword evidence="1" id="KW-0812">Transmembrane</keyword>
<comment type="caution">
    <text evidence="2">The sequence shown here is derived from an EMBL/GenBank/DDBJ whole genome shotgun (WGS) entry which is preliminary data.</text>
</comment>
<protein>
    <submittedName>
        <fullName evidence="2">Uncharacterized protein</fullName>
    </submittedName>
</protein>
<name>A0AA36GEV5_CYLNA</name>
<proteinExistence type="predicted"/>
<evidence type="ECO:0000313" key="2">
    <source>
        <dbReference type="EMBL" id="CAJ0591862.1"/>
    </source>
</evidence>
<sequence length="108" mass="12910">MKDRFYLAEENGELNWKKNVLPDVEFDWKTYLQNHDRKMKFDKSLQIEPIPLDDEFVTRWEELRNHRIENELGFLVQSETVVEKAASTFCTSVTIVVAAAFITMHWMR</sequence>
<dbReference type="EMBL" id="CATQJL010000001">
    <property type="protein sequence ID" value="CAJ0591862.1"/>
    <property type="molecule type" value="Genomic_DNA"/>
</dbReference>
<keyword evidence="1" id="KW-0472">Membrane</keyword>
<gene>
    <name evidence="2" type="ORF">CYNAS_LOCUS3845</name>
</gene>
<dbReference type="Proteomes" id="UP001176961">
    <property type="component" value="Unassembled WGS sequence"/>
</dbReference>